<evidence type="ECO:0000313" key="4">
    <source>
        <dbReference type="Proteomes" id="UP001153714"/>
    </source>
</evidence>
<dbReference type="PROSITE" id="PS50835">
    <property type="entry name" value="IG_LIKE"/>
    <property type="match status" value="2"/>
</dbReference>
<evidence type="ECO:0000313" key="3">
    <source>
        <dbReference type="EMBL" id="CAG9789167.1"/>
    </source>
</evidence>
<dbReference type="EMBL" id="OU893333">
    <property type="protein sequence ID" value="CAG9789167.1"/>
    <property type="molecule type" value="Genomic_DNA"/>
</dbReference>
<dbReference type="InterPro" id="IPR003599">
    <property type="entry name" value="Ig_sub"/>
</dbReference>
<evidence type="ECO:0000256" key="1">
    <source>
        <dbReference type="SAM" id="Phobius"/>
    </source>
</evidence>
<dbReference type="InterPro" id="IPR007110">
    <property type="entry name" value="Ig-like_dom"/>
</dbReference>
<keyword evidence="1" id="KW-1133">Transmembrane helix</keyword>
<dbReference type="InterPro" id="IPR003598">
    <property type="entry name" value="Ig_sub2"/>
</dbReference>
<dbReference type="AlphaFoldDB" id="A0A9N9WE09"/>
<dbReference type="SUPFAM" id="SSF48726">
    <property type="entry name" value="Immunoglobulin"/>
    <property type="match status" value="2"/>
</dbReference>
<keyword evidence="1" id="KW-0812">Transmembrane</keyword>
<dbReference type="PANTHER" id="PTHR23278:SF28">
    <property type="entry name" value="SIDESTEP IV, ISOFORM C"/>
    <property type="match status" value="1"/>
</dbReference>
<gene>
    <name evidence="3" type="ORF">DIATSA_LOCUS6923</name>
</gene>
<reference evidence="3" key="1">
    <citation type="submission" date="2021-12" db="EMBL/GenBank/DDBJ databases">
        <authorList>
            <person name="King R."/>
        </authorList>
    </citation>
    <scope>NUCLEOTIDE SEQUENCE</scope>
</reference>
<proteinExistence type="predicted"/>
<keyword evidence="4" id="KW-1185">Reference proteome</keyword>
<dbReference type="OrthoDB" id="8825892at2759"/>
<reference evidence="3" key="2">
    <citation type="submission" date="2022-10" db="EMBL/GenBank/DDBJ databases">
        <authorList>
            <consortium name="ENA_rothamsted_submissions"/>
            <consortium name="culmorum"/>
            <person name="King R."/>
        </authorList>
    </citation>
    <scope>NUCLEOTIDE SEQUENCE</scope>
</reference>
<name>A0A9N9WE09_9NEOP</name>
<dbReference type="PANTHER" id="PTHR23278">
    <property type="entry name" value="SIDESTEP PROTEIN"/>
    <property type="match status" value="1"/>
</dbReference>
<feature type="domain" description="Ig-like" evidence="2">
    <location>
        <begin position="18"/>
        <end position="108"/>
    </location>
</feature>
<dbReference type="SMART" id="SM00408">
    <property type="entry name" value="IGc2"/>
    <property type="match status" value="2"/>
</dbReference>
<dbReference type="InterPro" id="IPR036179">
    <property type="entry name" value="Ig-like_dom_sf"/>
</dbReference>
<dbReference type="InterPro" id="IPR013783">
    <property type="entry name" value="Ig-like_fold"/>
</dbReference>
<keyword evidence="1" id="KW-0472">Membrane</keyword>
<dbReference type="SMART" id="SM00409">
    <property type="entry name" value="IG"/>
    <property type="match status" value="2"/>
</dbReference>
<protein>
    <recommendedName>
        <fullName evidence="2">Ig-like domain-containing protein</fullName>
    </recommendedName>
</protein>
<dbReference type="CDD" id="cd00096">
    <property type="entry name" value="Ig"/>
    <property type="match status" value="1"/>
</dbReference>
<sequence length="422" mass="46065">MPDTVLEDKWKLNIHYIPIVTLKLGTSLNPDYIKEGDVVYFMCSVKANPKTTRLTWYKGTEEIHHNADAGIILSEQTLVLQSVNKSDAGDYSCIAHNSEGSATSNLVSLEISYAPMCEVNETGVYGALEYETIQLQCSVNSSPPPSSFMWIMDSLGEQTQIPSNLFTTSGLSSTLRFTPTSETDFGTVLCIANNSVGTQVIPCRYELVAAGHPMPLQNCTILNHSDIGLHVTCDEGFDGALPQTFYLEVYELPSLIISLSPVLVSILAVVALLCAGICGVITALYRRHTASRLDRPRAAGLYIDHSVDSISKQDHLNTYCGSPSLDYCNRYELKMDGELEEIDPDIIPCNYDKKSISEFNNLPTPGTDIGSSRIFCEQVLSIPTSVSLSSNISVVNRGVCARSSDIAAARHLANLNVRESCI</sequence>
<evidence type="ECO:0000259" key="2">
    <source>
        <dbReference type="PROSITE" id="PS50835"/>
    </source>
</evidence>
<dbReference type="Proteomes" id="UP001153714">
    <property type="component" value="Chromosome 2"/>
</dbReference>
<feature type="domain" description="Ig-like" evidence="2">
    <location>
        <begin position="115"/>
        <end position="201"/>
    </location>
</feature>
<organism evidence="3 4">
    <name type="scientific">Diatraea saccharalis</name>
    <name type="common">sugarcane borer</name>
    <dbReference type="NCBI Taxonomy" id="40085"/>
    <lineage>
        <taxon>Eukaryota</taxon>
        <taxon>Metazoa</taxon>
        <taxon>Ecdysozoa</taxon>
        <taxon>Arthropoda</taxon>
        <taxon>Hexapoda</taxon>
        <taxon>Insecta</taxon>
        <taxon>Pterygota</taxon>
        <taxon>Neoptera</taxon>
        <taxon>Endopterygota</taxon>
        <taxon>Lepidoptera</taxon>
        <taxon>Glossata</taxon>
        <taxon>Ditrysia</taxon>
        <taxon>Pyraloidea</taxon>
        <taxon>Crambidae</taxon>
        <taxon>Crambinae</taxon>
        <taxon>Diatraea</taxon>
    </lineage>
</organism>
<accession>A0A9N9WE09</accession>
<dbReference type="Gene3D" id="2.60.40.10">
    <property type="entry name" value="Immunoglobulins"/>
    <property type="match status" value="2"/>
</dbReference>
<feature type="transmembrane region" description="Helical" evidence="1">
    <location>
        <begin position="262"/>
        <end position="285"/>
    </location>
</feature>
<dbReference type="Pfam" id="PF13927">
    <property type="entry name" value="Ig_3"/>
    <property type="match status" value="2"/>
</dbReference>